<organism evidence="2 3">
    <name type="scientific">Ramlibacter humi</name>
    <dbReference type="NCBI Taxonomy" id="2530451"/>
    <lineage>
        <taxon>Bacteria</taxon>
        <taxon>Pseudomonadati</taxon>
        <taxon>Pseudomonadota</taxon>
        <taxon>Betaproteobacteria</taxon>
        <taxon>Burkholderiales</taxon>
        <taxon>Comamonadaceae</taxon>
        <taxon>Ramlibacter</taxon>
    </lineage>
</organism>
<dbReference type="Pfam" id="PF09586">
    <property type="entry name" value="YfhO"/>
    <property type="match status" value="2"/>
</dbReference>
<name>A0A4Z0BUN1_9BURK</name>
<dbReference type="PANTHER" id="PTHR38454:SF1">
    <property type="entry name" value="INTEGRAL MEMBRANE PROTEIN"/>
    <property type="match status" value="1"/>
</dbReference>
<evidence type="ECO:0000256" key="1">
    <source>
        <dbReference type="SAM" id="Phobius"/>
    </source>
</evidence>
<dbReference type="AlphaFoldDB" id="A0A4Z0BUN1"/>
<evidence type="ECO:0008006" key="4">
    <source>
        <dbReference type="Google" id="ProtNLM"/>
    </source>
</evidence>
<protein>
    <recommendedName>
        <fullName evidence="4">YfhO family protein</fullName>
    </recommendedName>
</protein>
<gene>
    <name evidence="2" type="ORF">EZ216_12415</name>
</gene>
<dbReference type="Proteomes" id="UP000297839">
    <property type="component" value="Unassembled WGS sequence"/>
</dbReference>
<dbReference type="PANTHER" id="PTHR38454">
    <property type="entry name" value="INTEGRAL MEMBRANE PROTEIN-RELATED"/>
    <property type="match status" value="1"/>
</dbReference>
<dbReference type="OrthoDB" id="9147008at2"/>
<keyword evidence="3" id="KW-1185">Reference proteome</keyword>
<reference evidence="2 3" key="1">
    <citation type="submission" date="2019-03" db="EMBL/GenBank/DDBJ databases">
        <title>Ramlibacter sp. 18x22-1, whole genome shotgun sequence.</title>
        <authorList>
            <person name="Zhang X."/>
            <person name="Feng G."/>
            <person name="Zhu H."/>
        </authorList>
    </citation>
    <scope>NUCLEOTIDE SEQUENCE [LARGE SCALE GENOMIC DNA]</scope>
    <source>
        <strain evidence="2 3">18x22-1</strain>
    </source>
</reference>
<evidence type="ECO:0000313" key="2">
    <source>
        <dbReference type="EMBL" id="TFZ01978.1"/>
    </source>
</evidence>
<feature type="transmembrane region" description="Helical" evidence="1">
    <location>
        <begin position="392"/>
        <end position="410"/>
    </location>
</feature>
<feature type="transmembrane region" description="Helical" evidence="1">
    <location>
        <begin position="166"/>
        <end position="186"/>
    </location>
</feature>
<proteinExistence type="predicted"/>
<feature type="transmembrane region" description="Helical" evidence="1">
    <location>
        <begin position="261"/>
        <end position="281"/>
    </location>
</feature>
<evidence type="ECO:0000313" key="3">
    <source>
        <dbReference type="Proteomes" id="UP000297839"/>
    </source>
</evidence>
<accession>A0A4Z0BUN1</accession>
<keyword evidence="1" id="KW-0472">Membrane</keyword>
<dbReference type="InterPro" id="IPR018580">
    <property type="entry name" value="Uncharacterised_YfhO"/>
</dbReference>
<feature type="transmembrane region" description="Helical" evidence="1">
    <location>
        <begin position="192"/>
        <end position="208"/>
    </location>
</feature>
<feature type="transmembrane region" description="Helical" evidence="1">
    <location>
        <begin position="365"/>
        <end position="386"/>
    </location>
</feature>
<comment type="caution">
    <text evidence="2">The sequence shown here is derived from an EMBL/GenBank/DDBJ whole genome shotgun (WGS) entry which is preliminary data.</text>
</comment>
<feature type="transmembrane region" description="Helical" evidence="1">
    <location>
        <begin position="215"/>
        <end position="241"/>
    </location>
</feature>
<feature type="transmembrane region" description="Helical" evidence="1">
    <location>
        <begin position="139"/>
        <end position="157"/>
    </location>
</feature>
<feature type="transmembrane region" description="Helical" evidence="1">
    <location>
        <begin position="781"/>
        <end position="803"/>
    </location>
</feature>
<dbReference type="EMBL" id="SMLK01000003">
    <property type="protein sequence ID" value="TFZ01978.1"/>
    <property type="molecule type" value="Genomic_DNA"/>
</dbReference>
<feature type="transmembrane region" description="Helical" evidence="1">
    <location>
        <begin position="47"/>
        <end position="66"/>
    </location>
</feature>
<keyword evidence="1" id="KW-0812">Transmembrane</keyword>
<feature type="transmembrane region" description="Helical" evidence="1">
    <location>
        <begin position="422"/>
        <end position="445"/>
    </location>
</feature>
<feature type="transmembrane region" description="Helical" evidence="1">
    <location>
        <begin position="482"/>
        <end position="502"/>
    </location>
</feature>
<keyword evidence="1" id="KW-1133">Transmembrane helix</keyword>
<sequence length="813" mass="88682">MLTRRGCSGRPVARALDYKKHGGALETQSNMNGGRAATGGATRIQPWIVLLILQAVVASLALWPFISGQRYFAYLDIASDTYNNATAFSQDLARLFGREGWTGWTFQIGLGAPITFNFIDTIRLLTQVGGAEHVLDLRIWVYLLRIALGGAFFLLLARQFAARKEAALVAALCYSFCGYIVVNGVWDSEASAFVFFPLVLWSLVRFLRQGDQVSFPLAVGAALLSGVFFVTLAVSLFVAFLASLALAQEPRAMLRPWLTRLAPLAVLGFVIGAPIVLPLALQLLDSPRVAGGGAVLQRLQQALEPSDLKMLSLQVAALFHKDLLGSGNDYFGYMNYLEGPGFYAGLLWLVLIPQLWRGGAHDRRALVVGLAGCALYMLLPVFRLAGYGFAVPYFRVTTLWIPLALLLLGVRALDLALDRVDLRLLAAGLGASFLLLAAGSIPNWGLLWPPHLLQVIVALFAWAAVFAIAGKRRLPASRLASLVLMLALVESVAFAWPSYLAGRKTVNPAAQPFNDVTLPALRAIRGADPGIFRVEKTFASATQDDSAAQDYMGVRSYYYHGRSVVEFHQALGMVPNFGKFQPPNYTNWLEGPGDHIVLNSLLGVKYVISKSPLDWPGFEPAHQGPGWFAYRNAFALPLGFVQSRWMSRADWELPGETGPRRQALRELALLHAAVLDAPQVEAGARFDIRTLSSQPNIDLRTAYAERAQALQQSGLRIETFENDRITGTVSPREAGILVFSIPAYSGWSLRVDGQPVPLMRADAGLLAAPVSAGQHRIELEYAMPGLRSGLLLGIAGLLAVLALRLRERNSRRP</sequence>
<feature type="transmembrane region" description="Helical" evidence="1">
    <location>
        <begin position="451"/>
        <end position="470"/>
    </location>
</feature>